<accession>A0A1I7ZRB4</accession>
<reference evidence="6" key="1">
    <citation type="submission" date="2016-11" db="UniProtKB">
        <authorList>
            <consortium name="WormBaseParasite"/>
        </authorList>
    </citation>
    <scope>IDENTIFICATION</scope>
</reference>
<evidence type="ECO:0000313" key="6">
    <source>
        <dbReference type="WBParaSite" id="L893_g28826.t1"/>
    </source>
</evidence>
<dbReference type="Gene3D" id="3.40.50.720">
    <property type="entry name" value="NAD(P)-binding Rossmann-like Domain"/>
    <property type="match status" value="1"/>
</dbReference>
<dbReference type="Proteomes" id="UP000095287">
    <property type="component" value="Unplaced"/>
</dbReference>
<keyword evidence="4" id="KW-0560">Oxidoreductase</keyword>
<organism evidence="5 6">
    <name type="scientific">Steinernema glaseri</name>
    <dbReference type="NCBI Taxonomy" id="37863"/>
    <lineage>
        <taxon>Eukaryota</taxon>
        <taxon>Metazoa</taxon>
        <taxon>Ecdysozoa</taxon>
        <taxon>Nematoda</taxon>
        <taxon>Chromadorea</taxon>
        <taxon>Rhabditida</taxon>
        <taxon>Tylenchina</taxon>
        <taxon>Panagrolaimomorpha</taxon>
        <taxon>Strongyloidoidea</taxon>
        <taxon>Steinernematidae</taxon>
        <taxon>Steinernema</taxon>
    </lineage>
</organism>
<dbReference type="GO" id="GO:0006729">
    <property type="term" value="P:tetrahydrobiopterin biosynthetic process"/>
    <property type="evidence" value="ECO:0007669"/>
    <property type="project" value="TreeGrafter"/>
</dbReference>
<dbReference type="GO" id="GO:0004757">
    <property type="term" value="F:sepiapterin reductase (NADP+) activity"/>
    <property type="evidence" value="ECO:0007669"/>
    <property type="project" value="TreeGrafter"/>
</dbReference>
<dbReference type="InterPro" id="IPR051721">
    <property type="entry name" value="Biopterin_syn/organic_redct"/>
</dbReference>
<name>A0A1I7ZRB4_9BILA</name>
<evidence type="ECO:0000256" key="2">
    <source>
        <dbReference type="ARBA" id="ARBA00022490"/>
    </source>
</evidence>
<keyword evidence="3" id="KW-0521">NADP</keyword>
<dbReference type="Pfam" id="PF00106">
    <property type="entry name" value="adh_short"/>
    <property type="match status" value="1"/>
</dbReference>
<dbReference type="PRINTS" id="PR00081">
    <property type="entry name" value="GDHRDH"/>
</dbReference>
<comment type="subcellular location">
    <subcellularLocation>
        <location evidence="1">Cytoplasm</location>
    </subcellularLocation>
</comment>
<dbReference type="InterPro" id="IPR002347">
    <property type="entry name" value="SDR_fam"/>
</dbReference>
<evidence type="ECO:0000256" key="4">
    <source>
        <dbReference type="ARBA" id="ARBA00023002"/>
    </source>
</evidence>
<dbReference type="SUPFAM" id="SSF51735">
    <property type="entry name" value="NAD(P)-binding Rossmann-fold domains"/>
    <property type="match status" value="1"/>
</dbReference>
<keyword evidence="2" id="KW-0963">Cytoplasm</keyword>
<dbReference type="AlphaFoldDB" id="A0A1I7ZRB4"/>
<dbReference type="PANTHER" id="PTHR44085:SF2">
    <property type="entry name" value="SEPIAPTERIN REDUCTASE"/>
    <property type="match status" value="1"/>
</dbReference>
<dbReference type="InterPro" id="IPR036291">
    <property type="entry name" value="NAD(P)-bd_dom_sf"/>
</dbReference>
<keyword evidence="5" id="KW-1185">Reference proteome</keyword>
<protein>
    <submittedName>
        <fullName evidence="6">NAD(P)-binding protein</fullName>
    </submittedName>
</protein>
<dbReference type="GO" id="GO:0005737">
    <property type="term" value="C:cytoplasm"/>
    <property type="evidence" value="ECO:0007669"/>
    <property type="project" value="UniProtKB-SubCell"/>
</dbReference>
<proteinExistence type="predicted"/>
<evidence type="ECO:0000256" key="3">
    <source>
        <dbReference type="ARBA" id="ARBA00022857"/>
    </source>
</evidence>
<evidence type="ECO:0000256" key="1">
    <source>
        <dbReference type="ARBA" id="ARBA00004496"/>
    </source>
</evidence>
<dbReference type="WBParaSite" id="L893_g28826.t1">
    <property type="protein sequence ID" value="L893_g28826.t1"/>
    <property type="gene ID" value="L893_g28826"/>
</dbReference>
<sequence>MPLDLEAKSIVLVTGATGPLGKAFAIKLAANLSAESCLVLSSRSRTRLGDLKDELERIGTKCQIGLLEWDLKNPCSKQFRTDLEEVTNSVISYAGLAIRLKSSKFSNAVVVHNAASIGNMQHDMLEVGRHEKELMESFAVNVVAPAAITTAFFEVFHNATSKVVVDLTAPSADNAYPSFGYTSMAKSARKMGLDSARKMGLDVLAKEHPSIRVLHFNPVAVDTPALRHIRDQSHDQEVRDTFHSIYAEGKTYSAEHVAETLVGILGQVDFQSGEVIGANEVQVA</sequence>
<dbReference type="PANTHER" id="PTHR44085">
    <property type="entry name" value="SEPIAPTERIN REDUCTASE"/>
    <property type="match status" value="1"/>
</dbReference>
<evidence type="ECO:0000313" key="5">
    <source>
        <dbReference type="Proteomes" id="UP000095287"/>
    </source>
</evidence>